<sequence length="488" mass="54635">MDLEEDLVPHFREDACVAIHGLIADALYRCSRQSDATQIAVRIWTLPPTTLSLSPIFIFSVAHSGPGIKASEFRNCFPQFTKSCYSTPSTQCGLRWGGVVRILTADTGEKSLCHYEILVRSDNGSEIVQLPHAEVDTEFVSGVVSEIIVTGCVHELVDFARSICDKTPMLMLKNVTLDFFLQSTFIDDIGHHVKGLRMCDGNTSLEIFSAEEMLCFGAIQYLSCCRCGFPEGSPADLRFRETVQVGVGHAGSTDAKWRLDACIALIDVTMADEIFDTIDSRTSVVIYFEDGCYTPTPESVLKGLGRVEWTKFGLQVKEFQVADSGEAIIQFDEPRRISAMFMVLHLHQNLGILRRSHSPVGGRMVKVAAEACMNELKAKYPEHFQSENATQMRRIATDVAECIANMITSSTNDTFRQECASILQLPIHSLDEVESFMRSRMFDIIQQHDGCTKRTRTGKTIEHFTLEPELTEADEGFLFYDHEDQEFV</sequence>
<name>A0A2K1KD81_PHYPA</name>
<dbReference type="FunCoup" id="A0A2K1KD81">
    <property type="interactions" value="150"/>
</dbReference>
<dbReference type="Gramene" id="Pp3c7_26620V3.1">
    <property type="protein sequence ID" value="Pp3c7_26620V3.1"/>
    <property type="gene ID" value="Pp3c7_26620"/>
</dbReference>
<proteinExistence type="predicted"/>
<dbReference type="STRING" id="3218.A0A2K1KD81"/>
<dbReference type="PaxDb" id="3218-PP1S97_256V6.1"/>
<reference evidence="1 3" key="1">
    <citation type="journal article" date="2008" name="Science">
        <title>The Physcomitrella genome reveals evolutionary insights into the conquest of land by plants.</title>
        <authorList>
            <person name="Rensing S."/>
            <person name="Lang D."/>
            <person name="Zimmer A."/>
            <person name="Terry A."/>
            <person name="Salamov A."/>
            <person name="Shapiro H."/>
            <person name="Nishiyama T."/>
            <person name="Perroud P.-F."/>
            <person name="Lindquist E."/>
            <person name="Kamisugi Y."/>
            <person name="Tanahashi T."/>
            <person name="Sakakibara K."/>
            <person name="Fujita T."/>
            <person name="Oishi K."/>
            <person name="Shin-I T."/>
            <person name="Kuroki Y."/>
            <person name="Toyoda A."/>
            <person name="Suzuki Y."/>
            <person name="Hashimoto A."/>
            <person name="Yamaguchi K."/>
            <person name="Sugano A."/>
            <person name="Kohara Y."/>
            <person name="Fujiyama A."/>
            <person name="Anterola A."/>
            <person name="Aoki S."/>
            <person name="Ashton N."/>
            <person name="Barbazuk W.B."/>
            <person name="Barker E."/>
            <person name="Bennetzen J."/>
            <person name="Bezanilla M."/>
            <person name="Blankenship R."/>
            <person name="Cho S.H."/>
            <person name="Dutcher S."/>
            <person name="Estelle M."/>
            <person name="Fawcett J.A."/>
            <person name="Gundlach H."/>
            <person name="Hanada K."/>
            <person name="Heyl A."/>
            <person name="Hicks K.A."/>
            <person name="Hugh J."/>
            <person name="Lohr M."/>
            <person name="Mayer K."/>
            <person name="Melkozernov A."/>
            <person name="Murata T."/>
            <person name="Nelson D."/>
            <person name="Pils B."/>
            <person name="Prigge M."/>
            <person name="Reiss B."/>
            <person name="Renner T."/>
            <person name="Rombauts S."/>
            <person name="Rushton P."/>
            <person name="Sanderfoot A."/>
            <person name="Schween G."/>
            <person name="Shiu S.-H."/>
            <person name="Stueber K."/>
            <person name="Theodoulou F.L."/>
            <person name="Tu H."/>
            <person name="Van de Peer Y."/>
            <person name="Verrier P.J."/>
            <person name="Waters E."/>
            <person name="Wood A."/>
            <person name="Yang L."/>
            <person name="Cove D."/>
            <person name="Cuming A."/>
            <person name="Hasebe M."/>
            <person name="Lucas S."/>
            <person name="Mishler D.B."/>
            <person name="Reski R."/>
            <person name="Grigoriev I."/>
            <person name="Quatrano R.S."/>
            <person name="Boore J.L."/>
        </authorList>
    </citation>
    <scope>NUCLEOTIDE SEQUENCE [LARGE SCALE GENOMIC DNA]</scope>
    <source>
        <strain evidence="2 3">cv. Gransden 2004</strain>
    </source>
</reference>
<organism evidence="1">
    <name type="scientific">Physcomitrium patens</name>
    <name type="common">Spreading-leaved earth moss</name>
    <name type="synonym">Physcomitrella patens</name>
    <dbReference type="NCBI Taxonomy" id="3218"/>
    <lineage>
        <taxon>Eukaryota</taxon>
        <taxon>Viridiplantae</taxon>
        <taxon>Streptophyta</taxon>
        <taxon>Embryophyta</taxon>
        <taxon>Bryophyta</taxon>
        <taxon>Bryophytina</taxon>
        <taxon>Bryopsida</taxon>
        <taxon>Funariidae</taxon>
        <taxon>Funariales</taxon>
        <taxon>Funariaceae</taxon>
        <taxon>Physcomitrium</taxon>
    </lineage>
</organism>
<gene>
    <name evidence="2" type="primary">LOC112285144</name>
    <name evidence="1" type="ORF">PHYPA_010915</name>
</gene>
<dbReference type="EMBL" id="ABEU02000007">
    <property type="protein sequence ID" value="PNR51727.1"/>
    <property type="molecule type" value="Genomic_DNA"/>
</dbReference>
<reference evidence="2" key="3">
    <citation type="submission" date="2020-12" db="UniProtKB">
        <authorList>
            <consortium name="EnsemblPlants"/>
        </authorList>
    </citation>
    <scope>IDENTIFICATION</scope>
</reference>
<accession>A0A2K1KD81</accession>
<dbReference type="EnsemblPlants" id="Pp3c7_26620V3.2">
    <property type="protein sequence ID" value="Pp3c7_26620V3.2"/>
    <property type="gene ID" value="Pp3c7_26620"/>
</dbReference>
<dbReference type="AlphaFoldDB" id="A0A2K1KD81"/>
<dbReference type="RefSeq" id="XP_024381485.1">
    <property type="nucleotide sequence ID" value="XM_024525717.2"/>
</dbReference>
<dbReference type="GO" id="GO:0007131">
    <property type="term" value="P:reciprocal meiotic recombination"/>
    <property type="evidence" value="ECO:0000318"/>
    <property type="project" value="GO_Central"/>
</dbReference>
<dbReference type="GeneID" id="112285144"/>
<dbReference type="OrthoDB" id="1918529at2759"/>
<dbReference type="PANTHER" id="PTHR36722:SF1">
    <property type="entry name" value="TYPE 2 DNA TOPOISOMERASE 6 SUBUNIT B-LIKE"/>
    <property type="match status" value="1"/>
</dbReference>
<protein>
    <submittedName>
        <fullName evidence="1 2">Uncharacterized protein</fullName>
    </submittedName>
</protein>
<dbReference type="RefSeq" id="XP_024381484.1">
    <property type="nucleotide sequence ID" value="XM_024525716.2"/>
</dbReference>
<dbReference type="EnsemblPlants" id="Pp3c7_26620V3.1">
    <property type="protein sequence ID" value="Pp3c7_26620V3.1"/>
    <property type="gene ID" value="Pp3c7_26620"/>
</dbReference>
<evidence type="ECO:0000313" key="1">
    <source>
        <dbReference type="EMBL" id="PNR51727.1"/>
    </source>
</evidence>
<dbReference type="GO" id="GO:0030674">
    <property type="term" value="F:protein-macromolecule adaptor activity"/>
    <property type="evidence" value="ECO:0000318"/>
    <property type="project" value="GO_Central"/>
</dbReference>
<dbReference type="Proteomes" id="UP000006727">
    <property type="component" value="Chromosome 7"/>
</dbReference>
<reference evidence="1 3" key="2">
    <citation type="journal article" date="2018" name="Plant J.">
        <title>The Physcomitrella patens chromosome-scale assembly reveals moss genome structure and evolution.</title>
        <authorList>
            <person name="Lang D."/>
            <person name="Ullrich K.K."/>
            <person name="Murat F."/>
            <person name="Fuchs J."/>
            <person name="Jenkins J."/>
            <person name="Haas F.B."/>
            <person name="Piednoel M."/>
            <person name="Gundlach H."/>
            <person name="Van Bel M."/>
            <person name="Meyberg R."/>
            <person name="Vives C."/>
            <person name="Morata J."/>
            <person name="Symeonidi A."/>
            <person name="Hiss M."/>
            <person name="Muchero W."/>
            <person name="Kamisugi Y."/>
            <person name="Saleh O."/>
            <person name="Blanc G."/>
            <person name="Decker E.L."/>
            <person name="van Gessel N."/>
            <person name="Grimwood J."/>
            <person name="Hayes R.D."/>
            <person name="Graham S.W."/>
            <person name="Gunter L.E."/>
            <person name="McDaniel S.F."/>
            <person name="Hoernstein S.N.W."/>
            <person name="Larsson A."/>
            <person name="Li F.W."/>
            <person name="Perroud P.F."/>
            <person name="Phillips J."/>
            <person name="Ranjan P."/>
            <person name="Rokshar D.S."/>
            <person name="Rothfels C.J."/>
            <person name="Schneider L."/>
            <person name="Shu S."/>
            <person name="Stevenson D.W."/>
            <person name="Thummler F."/>
            <person name="Tillich M."/>
            <person name="Villarreal Aguilar J.C."/>
            <person name="Widiez T."/>
            <person name="Wong G.K."/>
            <person name="Wymore A."/>
            <person name="Zhang Y."/>
            <person name="Zimmer A.D."/>
            <person name="Quatrano R.S."/>
            <person name="Mayer K.F.X."/>
            <person name="Goodstein D."/>
            <person name="Casacuberta J.M."/>
            <person name="Vandepoele K."/>
            <person name="Reski R."/>
            <person name="Cuming A.C."/>
            <person name="Tuskan G.A."/>
            <person name="Maumus F."/>
            <person name="Salse J."/>
            <person name="Schmutz J."/>
            <person name="Rensing S.A."/>
        </authorList>
    </citation>
    <scope>NUCLEOTIDE SEQUENCE [LARGE SCALE GENOMIC DNA]</scope>
    <source>
        <strain evidence="2 3">cv. Gransden 2004</strain>
    </source>
</reference>
<dbReference type="InterPro" id="IPR034566">
    <property type="entry name" value="MTOPVIB_plant"/>
</dbReference>
<dbReference type="GO" id="GO:0042138">
    <property type="term" value="P:meiotic DNA double-strand break formation"/>
    <property type="evidence" value="ECO:0000318"/>
    <property type="project" value="GO_Central"/>
</dbReference>
<dbReference type="GO" id="GO:0000793">
    <property type="term" value="C:condensed chromosome"/>
    <property type="evidence" value="ECO:0000318"/>
    <property type="project" value="GO_Central"/>
</dbReference>
<dbReference type="RefSeq" id="XP_024381483.1">
    <property type="nucleotide sequence ID" value="XM_024525715.2"/>
</dbReference>
<keyword evidence="3" id="KW-1185">Reference proteome</keyword>
<evidence type="ECO:0000313" key="2">
    <source>
        <dbReference type="EnsemblPlants" id="Pp3c7_26620V3.1"/>
    </source>
</evidence>
<dbReference type="Gramene" id="Pp3c7_26620V3.2">
    <property type="protein sequence ID" value="Pp3c7_26620V3.2"/>
    <property type="gene ID" value="Pp3c7_26620"/>
</dbReference>
<dbReference type="KEGG" id="ppp:112285144"/>
<evidence type="ECO:0000313" key="3">
    <source>
        <dbReference type="Proteomes" id="UP000006727"/>
    </source>
</evidence>
<dbReference type="PANTHER" id="PTHR36722">
    <property type="entry name" value="TYPE 2 DNA TOPOISOMERASE 6 SUBUNIT B-LIKE"/>
    <property type="match status" value="1"/>
</dbReference>